<dbReference type="RefSeq" id="WP_085271264.1">
    <property type="nucleotide sequence ID" value="NZ_AP022614.1"/>
</dbReference>
<keyword evidence="2" id="KW-1185">Reference proteome</keyword>
<protein>
    <submittedName>
        <fullName evidence="1">Uncharacterized protein</fullName>
    </submittedName>
</protein>
<evidence type="ECO:0000313" key="1">
    <source>
        <dbReference type="EMBL" id="BBZ43970.1"/>
    </source>
</evidence>
<gene>
    <name evidence="1" type="ORF">MPRM_12510</name>
</gene>
<proteinExistence type="predicted"/>
<dbReference type="EMBL" id="AP022614">
    <property type="protein sequence ID" value="BBZ43970.1"/>
    <property type="molecule type" value="Genomic_DNA"/>
</dbReference>
<organism evidence="1 2">
    <name type="scientific">Mycobacterium parmense</name>
    <dbReference type="NCBI Taxonomy" id="185642"/>
    <lineage>
        <taxon>Bacteria</taxon>
        <taxon>Bacillati</taxon>
        <taxon>Actinomycetota</taxon>
        <taxon>Actinomycetes</taxon>
        <taxon>Mycobacteriales</taxon>
        <taxon>Mycobacteriaceae</taxon>
        <taxon>Mycobacterium</taxon>
        <taxon>Mycobacterium simiae complex</taxon>
    </lineage>
</organism>
<dbReference type="Proteomes" id="UP000467105">
    <property type="component" value="Chromosome"/>
</dbReference>
<evidence type="ECO:0000313" key="2">
    <source>
        <dbReference type="Proteomes" id="UP000467105"/>
    </source>
</evidence>
<sequence>MRRDVHWPAVWRGLESQGGLFILTSAAIVFQAAGVLLVVWELSQAKWRMIWFDHYLAELSRMTDEVAPKALAEKAAAQHSGRIFSATVLKPILERIASYEKDKLYLVGTTNILKMYAQLPVLVPTAPAWVGPTLLLLGIGFGGAANLLGIVAPH</sequence>
<reference evidence="1 2" key="1">
    <citation type="journal article" date="2019" name="Emerg. Microbes Infect.">
        <title>Comprehensive subspecies identification of 175 nontuberculous mycobacteria species based on 7547 genomic profiles.</title>
        <authorList>
            <person name="Matsumoto Y."/>
            <person name="Kinjo T."/>
            <person name="Motooka D."/>
            <person name="Nabeya D."/>
            <person name="Jung N."/>
            <person name="Uechi K."/>
            <person name="Horii T."/>
            <person name="Iida T."/>
            <person name="Fujita J."/>
            <person name="Nakamura S."/>
        </authorList>
    </citation>
    <scope>NUCLEOTIDE SEQUENCE [LARGE SCALE GENOMIC DNA]</scope>
    <source>
        <strain evidence="1 2">JCM 14742</strain>
    </source>
</reference>
<dbReference type="AlphaFoldDB" id="A0A7I7YQD5"/>
<accession>A0A7I7YQD5</accession>
<name>A0A7I7YQD5_9MYCO</name>